<gene>
    <name evidence="1" type="ORF">RHGRI_008411</name>
</gene>
<dbReference type="Proteomes" id="UP000823749">
    <property type="component" value="Chromosome 3"/>
</dbReference>
<reference evidence="1" key="1">
    <citation type="submission" date="2020-08" db="EMBL/GenBank/DDBJ databases">
        <title>Plant Genome Project.</title>
        <authorList>
            <person name="Zhang R.-G."/>
        </authorList>
    </citation>
    <scope>NUCLEOTIDE SEQUENCE</scope>
    <source>
        <strain evidence="1">WSP0</strain>
        <tissue evidence="1">Leaf</tissue>
    </source>
</reference>
<accession>A0AAV6L1B2</accession>
<evidence type="ECO:0000313" key="1">
    <source>
        <dbReference type="EMBL" id="KAG5558465.1"/>
    </source>
</evidence>
<keyword evidence="2" id="KW-1185">Reference proteome</keyword>
<dbReference type="AlphaFoldDB" id="A0AAV6L1B2"/>
<proteinExistence type="predicted"/>
<protein>
    <submittedName>
        <fullName evidence="1">Uncharacterized protein</fullName>
    </submittedName>
</protein>
<comment type="caution">
    <text evidence="1">The sequence shown here is derived from an EMBL/GenBank/DDBJ whole genome shotgun (WGS) entry which is preliminary data.</text>
</comment>
<name>A0AAV6L1B2_9ERIC</name>
<organism evidence="1 2">
    <name type="scientific">Rhododendron griersonianum</name>
    <dbReference type="NCBI Taxonomy" id="479676"/>
    <lineage>
        <taxon>Eukaryota</taxon>
        <taxon>Viridiplantae</taxon>
        <taxon>Streptophyta</taxon>
        <taxon>Embryophyta</taxon>
        <taxon>Tracheophyta</taxon>
        <taxon>Spermatophyta</taxon>
        <taxon>Magnoliopsida</taxon>
        <taxon>eudicotyledons</taxon>
        <taxon>Gunneridae</taxon>
        <taxon>Pentapetalae</taxon>
        <taxon>asterids</taxon>
        <taxon>Ericales</taxon>
        <taxon>Ericaceae</taxon>
        <taxon>Ericoideae</taxon>
        <taxon>Rhodoreae</taxon>
        <taxon>Rhododendron</taxon>
    </lineage>
</organism>
<evidence type="ECO:0000313" key="2">
    <source>
        <dbReference type="Proteomes" id="UP000823749"/>
    </source>
</evidence>
<sequence length="130" mass="14675">MYLSKRLLSLTVITVLDEGNPVSKGENVQNQDRDREKSNNRHLCRVMKKTSGKREAQGLIFLSTYEQIWSPPNEGSYRIISCDASMRKNDLQTSLAVIMSDWKGMQAETLSICYSCVIAKPTNLSSVISR</sequence>
<dbReference type="EMBL" id="JACTNZ010000003">
    <property type="protein sequence ID" value="KAG5558465.1"/>
    <property type="molecule type" value="Genomic_DNA"/>
</dbReference>